<dbReference type="AlphaFoldDB" id="A0A426YQ26"/>
<name>A0A426YQ26_ENSVE</name>
<dbReference type="EMBL" id="AMZH03010931">
    <property type="protein sequence ID" value="RRT53820.1"/>
    <property type="molecule type" value="Genomic_DNA"/>
</dbReference>
<reference evidence="1 2" key="1">
    <citation type="journal article" date="2014" name="Agronomy (Basel)">
        <title>A Draft Genome Sequence for Ensete ventricosum, the Drought-Tolerant Tree Against Hunger.</title>
        <authorList>
            <person name="Harrison J."/>
            <person name="Moore K.A."/>
            <person name="Paszkiewicz K."/>
            <person name="Jones T."/>
            <person name="Grant M."/>
            <person name="Ambacheew D."/>
            <person name="Muzemil S."/>
            <person name="Studholme D.J."/>
        </authorList>
    </citation>
    <scope>NUCLEOTIDE SEQUENCE [LARGE SCALE GENOMIC DNA]</scope>
</reference>
<dbReference type="Proteomes" id="UP000287651">
    <property type="component" value="Unassembled WGS sequence"/>
</dbReference>
<sequence>MGCFIGKCSGSIRSIARHTELPMIASCGKMLYTVNSTYLFHFTSTTAQNCVFSLGKKGKRTVFHVGSF</sequence>
<proteinExistence type="predicted"/>
<evidence type="ECO:0000313" key="1">
    <source>
        <dbReference type="EMBL" id="RRT53820.1"/>
    </source>
</evidence>
<protein>
    <submittedName>
        <fullName evidence="1">Uncharacterized protein</fullName>
    </submittedName>
</protein>
<evidence type="ECO:0000313" key="2">
    <source>
        <dbReference type="Proteomes" id="UP000287651"/>
    </source>
</evidence>
<gene>
    <name evidence="1" type="ORF">B296_00044550</name>
</gene>
<comment type="caution">
    <text evidence="1">The sequence shown here is derived from an EMBL/GenBank/DDBJ whole genome shotgun (WGS) entry which is preliminary data.</text>
</comment>
<organism evidence="1 2">
    <name type="scientific">Ensete ventricosum</name>
    <name type="common">Abyssinian banana</name>
    <name type="synonym">Musa ensete</name>
    <dbReference type="NCBI Taxonomy" id="4639"/>
    <lineage>
        <taxon>Eukaryota</taxon>
        <taxon>Viridiplantae</taxon>
        <taxon>Streptophyta</taxon>
        <taxon>Embryophyta</taxon>
        <taxon>Tracheophyta</taxon>
        <taxon>Spermatophyta</taxon>
        <taxon>Magnoliopsida</taxon>
        <taxon>Liliopsida</taxon>
        <taxon>Zingiberales</taxon>
        <taxon>Musaceae</taxon>
        <taxon>Ensete</taxon>
    </lineage>
</organism>
<accession>A0A426YQ26</accession>